<feature type="domain" description="DUF5622" evidence="1">
    <location>
        <begin position="3"/>
        <end position="66"/>
    </location>
</feature>
<evidence type="ECO:0000313" key="2">
    <source>
        <dbReference type="EMBL" id="AEB94607.1"/>
    </source>
</evidence>
<name>F4G0I8_METCR</name>
<dbReference type="Proteomes" id="UP000007812">
    <property type="component" value="Chromosome"/>
</dbReference>
<dbReference type="HOGENOM" id="CLU_188105_0_0_2"/>
<dbReference type="PATRIC" id="fig|1006006.8.peg.500"/>
<dbReference type="Gene3D" id="3.30.160.830">
    <property type="match status" value="1"/>
</dbReference>
<dbReference type="OrthoDB" id="39186at2157"/>
<sequence length="71" mass="8400">MGLKHKKYVYVEIDKGRYAKLKVFNNKDENSADRYLVENKAFVKASRKVKILKLDDLPLEVKEKIREIFGK</sequence>
<evidence type="ECO:0000313" key="3">
    <source>
        <dbReference type="Proteomes" id="UP000007812"/>
    </source>
</evidence>
<dbReference type="InterPro" id="IPR041043">
    <property type="entry name" value="DUF5622"/>
</dbReference>
<reference evidence="2 3" key="1">
    <citation type="journal article" date="2011" name="J. Bacteriol.">
        <title>Complete genome sequence of Metallosphaera cuprina, a metal sulfide-oxidizing archaeon from a hot spring.</title>
        <authorList>
            <person name="Liu L.J."/>
            <person name="You X.Y."/>
            <person name="Zheng H."/>
            <person name="Wang S."/>
            <person name="Jiang C.Y."/>
            <person name="Liu S.J."/>
        </authorList>
    </citation>
    <scope>NUCLEOTIDE SEQUENCE [LARGE SCALE GENOMIC DNA]</scope>
    <source>
        <strain evidence="2 3">Ar-4</strain>
    </source>
</reference>
<evidence type="ECO:0000259" key="1">
    <source>
        <dbReference type="Pfam" id="PF18533"/>
    </source>
</evidence>
<dbReference type="Pfam" id="PF18533">
    <property type="entry name" value="DUF5622"/>
    <property type="match status" value="1"/>
</dbReference>
<protein>
    <recommendedName>
        <fullName evidence="1">DUF5622 domain-containing protein</fullName>
    </recommendedName>
</protein>
<gene>
    <name evidence="2" type="ordered locus">Mcup_0500</name>
</gene>
<dbReference type="eggNOG" id="arCOG04104">
    <property type="taxonomic scope" value="Archaea"/>
</dbReference>
<dbReference type="KEGG" id="mcn:Mcup_0500"/>
<proteinExistence type="predicted"/>
<dbReference type="AlphaFoldDB" id="F4G0I8"/>
<accession>F4G0I8</accession>
<dbReference type="GeneID" id="10492693"/>
<organism evidence="2 3">
    <name type="scientific">Metallosphaera cuprina (strain Ar-4)</name>
    <dbReference type="NCBI Taxonomy" id="1006006"/>
    <lineage>
        <taxon>Archaea</taxon>
        <taxon>Thermoproteota</taxon>
        <taxon>Thermoprotei</taxon>
        <taxon>Sulfolobales</taxon>
        <taxon>Sulfolobaceae</taxon>
        <taxon>Metallosphaera</taxon>
    </lineage>
</organism>
<dbReference type="RefSeq" id="WP_013737105.1">
    <property type="nucleotide sequence ID" value="NC_015435.1"/>
</dbReference>
<dbReference type="EMBL" id="CP002656">
    <property type="protein sequence ID" value="AEB94607.1"/>
    <property type="molecule type" value="Genomic_DNA"/>
</dbReference>
<keyword evidence="3" id="KW-1185">Reference proteome</keyword>
<dbReference type="STRING" id="1006006.Mcup_0500"/>